<protein>
    <submittedName>
        <fullName evidence="2">Uncharacterized membrane protein YesL</fullName>
    </submittedName>
</protein>
<dbReference type="Pfam" id="PF04854">
    <property type="entry name" value="DUF624"/>
    <property type="match status" value="1"/>
</dbReference>
<keyword evidence="3" id="KW-1185">Reference proteome</keyword>
<keyword evidence="1" id="KW-1133">Transmembrane helix</keyword>
<keyword evidence="1" id="KW-0472">Membrane</keyword>
<dbReference type="RefSeq" id="WP_093537180.1">
    <property type="nucleotide sequence ID" value="NZ_FOXU01000004.1"/>
</dbReference>
<dbReference type="AlphaFoldDB" id="A0A1I5Z6T0"/>
<evidence type="ECO:0000256" key="1">
    <source>
        <dbReference type="SAM" id="Phobius"/>
    </source>
</evidence>
<proteinExistence type="predicted"/>
<feature type="transmembrane region" description="Helical" evidence="1">
    <location>
        <begin position="20"/>
        <end position="41"/>
    </location>
</feature>
<accession>A0A1I5Z6T0</accession>
<dbReference type="STRING" id="126156.SAMN05421670_2449"/>
<keyword evidence="1" id="KW-0812">Transmembrane</keyword>
<feature type="transmembrane region" description="Helical" evidence="1">
    <location>
        <begin position="105"/>
        <end position="133"/>
    </location>
</feature>
<feature type="transmembrane region" description="Helical" evidence="1">
    <location>
        <begin position="178"/>
        <end position="198"/>
    </location>
</feature>
<dbReference type="EMBL" id="FOXU01000004">
    <property type="protein sequence ID" value="SFQ52168.1"/>
    <property type="molecule type" value="Genomic_DNA"/>
</dbReference>
<dbReference type="Proteomes" id="UP000198734">
    <property type="component" value="Unassembled WGS sequence"/>
</dbReference>
<evidence type="ECO:0000313" key="3">
    <source>
        <dbReference type="Proteomes" id="UP000198734"/>
    </source>
</evidence>
<reference evidence="3" key="1">
    <citation type="submission" date="2016-10" db="EMBL/GenBank/DDBJ databases">
        <authorList>
            <person name="Varghese N."/>
            <person name="Submissions S."/>
        </authorList>
    </citation>
    <scope>NUCLEOTIDE SEQUENCE [LARGE SCALE GENOMIC DNA]</scope>
    <source>
        <strain evidence="3">DSM 11706</strain>
    </source>
</reference>
<feature type="transmembrane region" description="Helical" evidence="1">
    <location>
        <begin position="145"/>
        <end position="166"/>
    </location>
</feature>
<dbReference type="InterPro" id="IPR006938">
    <property type="entry name" value="DUF624"/>
</dbReference>
<dbReference type="OrthoDB" id="2182676at2"/>
<name>A0A1I5Z6T0_9BACI</name>
<sequence length="215" mass="25070">MELTGWRGSLYHYMDWALKLAYLNILWLVGIIIGIGIAGFFPSTAAMFSVIRKWTQEEEDIKVFAHFKNEYKKEFLQSNKYGYSWAVLGVIIYVDLQFFRGIPTIWALVISLFFFILGAIYIVSLLYAFPVYAQFQLTIKQYFKNCLLIVLSNPLFSVLMVLGFYFPYYLMTKVPGLIPFFGGSLISLVLVIISNRMFETLEKNNKKYIEEQEIK</sequence>
<feature type="transmembrane region" description="Helical" evidence="1">
    <location>
        <begin position="81"/>
        <end position="99"/>
    </location>
</feature>
<organism evidence="2 3">
    <name type="scientific">Psychrobacillus psychrotolerans</name>
    <dbReference type="NCBI Taxonomy" id="126156"/>
    <lineage>
        <taxon>Bacteria</taxon>
        <taxon>Bacillati</taxon>
        <taxon>Bacillota</taxon>
        <taxon>Bacilli</taxon>
        <taxon>Bacillales</taxon>
        <taxon>Bacillaceae</taxon>
        <taxon>Psychrobacillus</taxon>
    </lineage>
</organism>
<evidence type="ECO:0000313" key="2">
    <source>
        <dbReference type="EMBL" id="SFQ52168.1"/>
    </source>
</evidence>
<gene>
    <name evidence="2" type="ORF">SAMN05421670_2449</name>
</gene>